<dbReference type="PANTHER" id="PTHR43133:SF46">
    <property type="entry name" value="RNA POLYMERASE SIGMA-70 FACTOR ECF SUBFAMILY"/>
    <property type="match status" value="1"/>
</dbReference>
<dbReference type="SUPFAM" id="SSF88946">
    <property type="entry name" value="Sigma2 domain of RNA polymerase sigma factors"/>
    <property type="match status" value="1"/>
</dbReference>
<dbReference type="NCBIfam" id="TIGR02937">
    <property type="entry name" value="sigma70-ECF"/>
    <property type="match status" value="1"/>
</dbReference>
<dbReference type="Gene3D" id="1.10.10.10">
    <property type="entry name" value="Winged helix-like DNA-binding domain superfamily/Winged helix DNA-binding domain"/>
    <property type="match status" value="1"/>
</dbReference>
<dbReference type="InterPro" id="IPR007627">
    <property type="entry name" value="RNA_pol_sigma70_r2"/>
</dbReference>
<dbReference type="Pfam" id="PF08281">
    <property type="entry name" value="Sigma70_r4_2"/>
    <property type="match status" value="1"/>
</dbReference>
<evidence type="ECO:0000256" key="5">
    <source>
        <dbReference type="ARBA" id="ARBA00023163"/>
    </source>
</evidence>
<dbReference type="Gene3D" id="1.10.1740.10">
    <property type="match status" value="1"/>
</dbReference>
<evidence type="ECO:0000313" key="9">
    <source>
        <dbReference type="EMBL" id="PTN02625.1"/>
    </source>
</evidence>
<dbReference type="EMBL" id="QAAD01000038">
    <property type="protein sequence ID" value="PTN02625.1"/>
    <property type="molecule type" value="Genomic_DNA"/>
</dbReference>
<feature type="domain" description="RNA polymerase sigma factor 70 region 4 type 2" evidence="8">
    <location>
        <begin position="122"/>
        <end position="173"/>
    </location>
</feature>
<accession>A0A2T5BT73</accession>
<dbReference type="Pfam" id="PF04542">
    <property type="entry name" value="Sigma70_r2"/>
    <property type="match status" value="1"/>
</dbReference>
<dbReference type="InterPro" id="IPR013249">
    <property type="entry name" value="RNA_pol_sigma70_r4_t2"/>
</dbReference>
<comment type="similarity">
    <text evidence="1 6">Belongs to the sigma-70 factor family. ECF subfamily.</text>
</comment>
<dbReference type="PROSITE" id="PS01063">
    <property type="entry name" value="SIGMA70_ECF"/>
    <property type="match status" value="1"/>
</dbReference>
<dbReference type="InterPro" id="IPR014284">
    <property type="entry name" value="RNA_pol_sigma-70_dom"/>
</dbReference>
<dbReference type="Proteomes" id="UP000243525">
    <property type="component" value="Unassembled WGS sequence"/>
</dbReference>
<protein>
    <recommendedName>
        <fullName evidence="6">RNA polymerase sigma factor</fullName>
    </recommendedName>
</protein>
<reference evidence="9 10" key="1">
    <citation type="submission" date="2018-04" db="EMBL/GenBank/DDBJ databases">
        <title>Genomic Encyclopedia of Archaeal and Bacterial Type Strains, Phase II (KMG-II): from individual species to whole genera.</title>
        <authorList>
            <person name="Goeker M."/>
        </authorList>
    </citation>
    <scope>NUCLEOTIDE SEQUENCE [LARGE SCALE GENOMIC DNA]</scope>
    <source>
        <strain evidence="9 10">DSM 28823</strain>
    </source>
</reference>
<proteinExistence type="inferred from homology"/>
<gene>
    <name evidence="9" type="ORF">C8N47_1386</name>
</gene>
<keyword evidence="3 6" id="KW-0731">Sigma factor</keyword>
<keyword evidence="5 6" id="KW-0804">Transcription</keyword>
<dbReference type="PANTHER" id="PTHR43133">
    <property type="entry name" value="RNA POLYMERASE ECF-TYPE SIGMA FACTO"/>
    <property type="match status" value="1"/>
</dbReference>
<evidence type="ECO:0000256" key="2">
    <source>
        <dbReference type="ARBA" id="ARBA00023015"/>
    </source>
</evidence>
<sequence>MKRKADIKPLIEKLRNDDITAFDAIFNLYSSKLYHFALGYLKSREDTEELIQDVFARIWEKRGEINPLYDFQSFLFTIAYNEIKKHFRSKGMLRKYMEYAEQLPEHVSVSSSDVSYRELAKLVDQLVADMPEKRRMVFIKSRLEGKNTKQIAAEMQISPKTAENHLHAALKFLKQELSNEYLLGLLFFYIHFF</sequence>
<feature type="domain" description="RNA polymerase sigma-70 region 2" evidence="7">
    <location>
        <begin position="26"/>
        <end position="90"/>
    </location>
</feature>
<evidence type="ECO:0000313" key="10">
    <source>
        <dbReference type="Proteomes" id="UP000243525"/>
    </source>
</evidence>
<evidence type="ECO:0000256" key="1">
    <source>
        <dbReference type="ARBA" id="ARBA00010641"/>
    </source>
</evidence>
<dbReference type="InterPro" id="IPR036388">
    <property type="entry name" value="WH-like_DNA-bd_sf"/>
</dbReference>
<evidence type="ECO:0000259" key="7">
    <source>
        <dbReference type="Pfam" id="PF04542"/>
    </source>
</evidence>
<dbReference type="GO" id="GO:0003677">
    <property type="term" value="F:DNA binding"/>
    <property type="evidence" value="ECO:0007669"/>
    <property type="project" value="UniProtKB-KW"/>
</dbReference>
<evidence type="ECO:0000256" key="4">
    <source>
        <dbReference type="ARBA" id="ARBA00023125"/>
    </source>
</evidence>
<organism evidence="9 10">
    <name type="scientific">Mangrovibacterium marinum</name>
    <dbReference type="NCBI Taxonomy" id="1639118"/>
    <lineage>
        <taxon>Bacteria</taxon>
        <taxon>Pseudomonadati</taxon>
        <taxon>Bacteroidota</taxon>
        <taxon>Bacteroidia</taxon>
        <taxon>Marinilabiliales</taxon>
        <taxon>Prolixibacteraceae</taxon>
        <taxon>Mangrovibacterium</taxon>
    </lineage>
</organism>
<keyword evidence="10" id="KW-1185">Reference proteome</keyword>
<dbReference type="SUPFAM" id="SSF88659">
    <property type="entry name" value="Sigma3 and sigma4 domains of RNA polymerase sigma factors"/>
    <property type="match status" value="1"/>
</dbReference>
<evidence type="ECO:0000256" key="3">
    <source>
        <dbReference type="ARBA" id="ARBA00023082"/>
    </source>
</evidence>
<dbReference type="InterPro" id="IPR013325">
    <property type="entry name" value="RNA_pol_sigma_r2"/>
</dbReference>
<dbReference type="RefSeq" id="WP_170111447.1">
    <property type="nucleotide sequence ID" value="NZ_OY782574.1"/>
</dbReference>
<comment type="caution">
    <text evidence="9">The sequence shown here is derived from an EMBL/GenBank/DDBJ whole genome shotgun (WGS) entry which is preliminary data.</text>
</comment>
<dbReference type="InterPro" id="IPR014327">
    <property type="entry name" value="RNA_pol_sigma70_bacteroid"/>
</dbReference>
<dbReference type="GO" id="GO:0016987">
    <property type="term" value="F:sigma factor activity"/>
    <property type="evidence" value="ECO:0007669"/>
    <property type="project" value="UniProtKB-KW"/>
</dbReference>
<evidence type="ECO:0000256" key="6">
    <source>
        <dbReference type="RuleBase" id="RU000716"/>
    </source>
</evidence>
<name>A0A2T5BT73_9BACT</name>
<dbReference type="InterPro" id="IPR000838">
    <property type="entry name" value="RNA_pol_sigma70_ECF_CS"/>
</dbReference>
<keyword evidence="4 6" id="KW-0238">DNA-binding</keyword>
<evidence type="ECO:0000259" key="8">
    <source>
        <dbReference type="Pfam" id="PF08281"/>
    </source>
</evidence>
<dbReference type="NCBIfam" id="TIGR02985">
    <property type="entry name" value="Sig70_bacteroi1"/>
    <property type="match status" value="1"/>
</dbReference>
<dbReference type="InterPro" id="IPR013324">
    <property type="entry name" value="RNA_pol_sigma_r3/r4-like"/>
</dbReference>
<dbReference type="GO" id="GO:0006352">
    <property type="term" value="P:DNA-templated transcription initiation"/>
    <property type="evidence" value="ECO:0007669"/>
    <property type="project" value="InterPro"/>
</dbReference>
<keyword evidence="2 6" id="KW-0805">Transcription regulation</keyword>
<dbReference type="InterPro" id="IPR039425">
    <property type="entry name" value="RNA_pol_sigma-70-like"/>
</dbReference>
<dbReference type="AlphaFoldDB" id="A0A2T5BT73"/>